<name>A0AAU7STZ6_9GAMM</name>
<dbReference type="PANTHER" id="PTHR35564">
    <property type="match status" value="1"/>
</dbReference>
<dbReference type="AlphaFoldDB" id="A0AAU7STZ6"/>
<accession>A0AAU7STZ6</accession>
<protein>
    <submittedName>
        <fullName evidence="1">Type VI secretion system baseplate subunit TssG</fullName>
    </submittedName>
</protein>
<dbReference type="InterPro" id="IPR010732">
    <property type="entry name" value="T6SS_TssG-like"/>
</dbReference>
<sequence>MRAERWWQETSVIDDLFTTPTGYEFIQATRLLRHRPHSYTTQYWANDFKFHSSLNLNFPVTEIESLTFENKYIQITNLMMGITGIQGALPYSYTHKVKQSRHQQRQEILGFLSLFNHKLTTQYVDASLAYYLPIRYEIEKENDYLDILHALNGYVRTQQDQTELDDYFAEFSGLMQGQNNTAYALKTMLNCIFKTEFKIKQWVEEKFKLEDAQRTTLGGNANLLGRNTFCGESIRQIDGKVEIQIGPLSRTDYLSFLPKQQMSEKLKKIISTWCSPTTLVDVRLILKKEEIQPLCLNTKSEQGLAQNAFLMTQHREANLETYYALFGELL</sequence>
<organism evidence="1">
    <name type="scientific">Acinetobacter sp. A1-4-2</name>
    <dbReference type="NCBI Taxonomy" id="3156489"/>
    <lineage>
        <taxon>Bacteria</taxon>
        <taxon>Pseudomonadati</taxon>
        <taxon>Pseudomonadota</taxon>
        <taxon>Gammaproteobacteria</taxon>
        <taxon>Moraxellales</taxon>
        <taxon>Moraxellaceae</taxon>
        <taxon>Acinetobacter</taxon>
    </lineage>
</organism>
<dbReference type="PANTHER" id="PTHR35564:SF4">
    <property type="entry name" value="CYTOPLASMIC PROTEIN"/>
    <property type="match status" value="1"/>
</dbReference>
<evidence type="ECO:0000313" key="1">
    <source>
        <dbReference type="EMBL" id="XBU14361.1"/>
    </source>
</evidence>
<dbReference type="RefSeq" id="WP_349926494.1">
    <property type="nucleotide sequence ID" value="NZ_CP157981.1"/>
</dbReference>
<dbReference type="NCBIfam" id="TIGR03347">
    <property type="entry name" value="VI_chp_1"/>
    <property type="match status" value="1"/>
</dbReference>
<gene>
    <name evidence="1" type="primary">tssG</name>
    <name evidence="1" type="ORF">ABJ384_07595</name>
</gene>
<dbReference type="Pfam" id="PF06996">
    <property type="entry name" value="T6SS_TssG"/>
    <property type="match status" value="1"/>
</dbReference>
<dbReference type="EMBL" id="CP157981">
    <property type="protein sequence ID" value="XBU14361.1"/>
    <property type="molecule type" value="Genomic_DNA"/>
</dbReference>
<proteinExistence type="predicted"/>
<reference evidence="1" key="1">
    <citation type="submission" date="2024-06" db="EMBL/GenBank/DDBJ databases">
        <authorList>
            <person name="Song Z."/>
        </authorList>
    </citation>
    <scope>NUCLEOTIDE SEQUENCE</scope>
    <source>
        <strain evidence="1">A1-4-2</strain>
    </source>
</reference>